<dbReference type="AlphaFoldDB" id="I0KER0"/>
<dbReference type="KEGG" id="fae:FAES_4614"/>
<dbReference type="Pfam" id="PF11251">
    <property type="entry name" value="DUF3050"/>
    <property type="match status" value="1"/>
</dbReference>
<evidence type="ECO:0000313" key="2">
    <source>
        <dbReference type="Proteomes" id="UP000011058"/>
    </source>
</evidence>
<gene>
    <name evidence="1" type="ORF">FAES_4614</name>
</gene>
<reference evidence="1 2" key="1">
    <citation type="journal article" date="2012" name="J. Bacteriol.">
        <title>Genome Sequence of Fibrella aestuarina BUZ 2T, a Filamentous Marine Bacterium.</title>
        <authorList>
            <person name="Filippini M."/>
            <person name="Qi W."/>
            <person name="Blom J."/>
            <person name="Goesmann A."/>
            <person name="Smits T.H."/>
            <person name="Bagheri H.C."/>
        </authorList>
    </citation>
    <scope>NUCLEOTIDE SEQUENCE [LARGE SCALE GENOMIC DNA]</scope>
    <source>
        <strain evidence="2">BUZ 2T</strain>
    </source>
</reference>
<dbReference type="OrthoDB" id="9791270at2"/>
<dbReference type="RefSeq" id="WP_015333712.1">
    <property type="nucleotide sequence ID" value="NC_020054.1"/>
</dbReference>
<sequence length="266" mass="30252">MNAHIDSLNTALAPVRQRLLTHPIYQAVQDLDGLRDLTKYHAFAVWDFMSLLKALQRDLTCVTVPWMPVGSGTTRYLINEIVTGEESDEMPAWLGDPNDRISHFELYRLAMQQMGAEPTLIDGFLDQLRRGTSVEAALQATDLPEGVRRFVAFTFEAIATQQPHIMASIFTFGREDLIPDMFLEFVQRMDEAAPGPLKTFRYYLERHIEVDGDHHSHLAMQMVSELCGDESGRWQEATDWAIRSIEARIGLWDACLAHYSELTASH</sequence>
<keyword evidence="2" id="KW-1185">Reference proteome</keyword>
<dbReference type="Gene3D" id="1.20.910.10">
    <property type="entry name" value="Heme oxygenase-like"/>
    <property type="match status" value="1"/>
</dbReference>
<dbReference type="EMBL" id="HE796683">
    <property type="protein sequence ID" value="CCH02613.1"/>
    <property type="molecule type" value="Genomic_DNA"/>
</dbReference>
<accession>I0KER0</accession>
<organism evidence="1 2">
    <name type="scientific">Fibrella aestuarina BUZ 2</name>
    <dbReference type="NCBI Taxonomy" id="1166018"/>
    <lineage>
        <taxon>Bacteria</taxon>
        <taxon>Pseudomonadati</taxon>
        <taxon>Bacteroidota</taxon>
        <taxon>Cytophagia</taxon>
        <taxon>Cytophagales</taxon>
        <taxon>Spirosomataceae</taxon>
        <taxon>Fibrella</taxon>
    </lineage>
</organism>
<proteinExistence type="predicted"/>
<dbReference type="InterPro" id="IPR024423">
    <property type="entry name" value="DUF3050"/>
</dbReference>
<dbReference type="HOGENOM" id="CLU_094210_0_0_10"/>
<protein>
    <recommendedName>
        <fullName evidence="3">Heme oxygenase-like protein</fullName>
    </recommendedName>
</protein>
<evidence type="ECO:0000313" key="1">
    <source>
        <dbReference type="EMBL" id="CCH02613.1"/>
    </source>
</evidence>
<dbReference type="SUPFAM" id="SSF48613">
    <property type="entry name" value="Heme oxygenase-like"/>
    <property type="match status" value="1"/>
</dbReference>
<dbReference type="PATRIC" id="fig|1166018.3.peg.1582"/>
<dbReference type="STRING" id="1166018.FAES_4614"/>
<evidence type="ECO:0008006" key="3">
    <source>
        <dbReference type="Google" id="ProtNLM"/>
    </source>
</evidence>
<dbReference type="InterPro" id="IPR016084">
    <property type="entry name" value="Haem_Oase-like_multi-hlx"/>
</dbReference>
<dbReference type="eggNOG" id="ENOG502Z7VP">
    <property type="taxonomic scope" value="Bacteria"/>
</dbReference>
<dbReference type="Proteomes" id="UP000011058">
    <property type="component" value="Chromosome"/>
</dbReference>
<name>I0KER0_9BACT</name>